<feature type="signal peptide" evidence="1">
    <location>
        <begin position="1"/>
        <end position="24"/>
    </location>
</feature>
<keyword evidence="1" id="KW-0732">Signal</keyword>
<evidence type="ECO:0000313" key="2">
    <source>
        <dbReference type="EMBL" id="MBP1042128.1"/>
    </source>
</evidence>
<organism evidence="2 3">
    <name type="scientific">Vagococcus allomyrinae</name>
    <dbReference type="NCBI Taxonomy" id="2794353"/>
    <lineage>
        <taxon>Bacteria</taxon>
        <taxon>Bacillati</taxon>
        <taxon>Bacillota</taxon>
        <taxon>Bacilli</taxon>
        <taxon>Lactobacillales</taxon>
        <taxon>Enterococcaceae</taxon>
        <taxon>Vagococcus</taxon>
    </lineage>
</organism>
<accession>A0A940PFX0</accession>
<feature type="chain" id="PRO_5036867369" description="DUF916 domain-containing protein" evidence="1">
    <location>
        <begin position="25"/>
        <end position="101"/>
    </location>
</feature>
<dbReference type="Proteomes" id="UP000674938">
    <property type="component" value="Unassembled WGS sequence"/>
</dbReference>
<gene>
    <name evidence="2" type="ORF">I6N95_14000</name>
</gene>
<evidence type="ECO:0000313" key="3">
    <source>
        <dbReference type="Proteomes" id="UP000674938"/>
    </source>
</evidence>
<keyword evidence="3" id="KW-1185">Reference proteome</keyword>
<name>A0A940PFX0_9ENTE</name>
<dbReference type="RefSeq" id="WP_209529040.1">
    <property type="nucleotide sequence ID" value="NZ_JAEEGA010000009.1"/>
</dbReference>
<comment type="caution">
    <text evidence="2">The sequence shown here is derived from an EMBL/GenBank/DDBJ whole genome shotgun (WGS) entry which is preliminary data.</text>
</comment>
<sequence length="101" mass="11265">MKKKISTWLVILLAIFLFPTQLFAAEAEQPDDPGVVIEVLSTPHAFQSVPFAAKGEYVNIKVKFTGTPPATYFYTRGSKSGTLKRYQTVDKNTALYDGYIN</sequence>
<reference evidence="2" key="1">
    <citation type="submission" date="2020-12" db="EMBL/GenBank/DDBJ databases">
        <title>Vagococcus allomyrinae sp. nov. and Enterococcus lavae sp. nov., isolated from the larvae of Allomyrina dichotoma.</title>
        <authorList>
            <person name="Lee S.D."/>
        </authorList>
    </citation>
    <scope>NUCLEOTIDE SEQUENCE</scope>
    <source>
        <strain evidence="2">BWB3-3</strain>
    </source>
</reference>
<evidence type="ECO:0000256" key="1">
    <source>
        <dbReference type="SAM" id="SignalP"/>
    </source>
</evidence>
<evidence type="ECO:0008006" key="4">
    <source>
        <dbReference type="Google" id="ProtNLM"/>
    </source>
</evidence>
<dbReference type="EMBL" id="JAEEGA010000009">
    <property type="protein sequence ID" value="MBP1042128.1"/>
    <property type="molecule type" value="Genomic_DNA"/>
</dbReference>
<proteinExistence type="predicted"/>
<protein>
    <recommendedName>
        <fullName evidence="4">DUF916 domain-containing protein</fullName>
    </recommendedName>
</protein>
<dbReference type="AlphaFoldDB" id="A0A940PFX0"/>